<dbReference type="PANTHER" id="PTHR41786:SF1">
    <property type="entry name" value="6-HYDROXYMETHYLPTERIN DIPHOSPHOKINASE MPTE-LIKE DOMAIN-CONTAINING PROTEIN"/>
    <property type="match status" value="1"/>
</dbReference>
<dbReference type="OrthoDB" id="5291305at2"/>
<evidence type="ECO:0000259" key="2">
    <source>
        <dbReference type="Pfam" id="PF01973"/>
    </source>
</evidence>
<reference evidence="4" key="1">
    <citation type="submission" date="2017-11" db="EMBL/GenBank/DDBJ databases">
        <authorList>
            <person name="Zhu W."/>
        </authorList>
    </citation>
    <scope>NUCLEOTIDE SEQUENCE [LARGE SCALE GENOMIC DNA]</scope>
    <source>
        <strain evidence="4">CAU 1051</strain>
    </source>
</reference>
<dbReference type="RefSeq" id="WP_115748947.1">
    <property type="nucleotide sequence ID" value="NZ_PIOD01000005.1"/>
</dbReference>
<keyword evidence="1" id="KW-0175">Coiled coil</keyword>
<organism evidence="3 4">
    <name type="scientific">Oceanobacillus chungangensis</name>
    <dbReference type="NCBI Taxonomy" id="1229152"/>
    <lineage>
        <taxon>Bacteria</taxon>
        <taxon>Bacillati</taxon>
        <taxon>Bacillota</taxon>
        <taxon>Bacilli</taxon>
        <taxon>Bacillales</taxon>
        <taxon>Bacillaceae</taxon>
        <taxon>Oceanobacillus</taxon>
    </lineage>
</organism>
<dbReference type="EMBL" id="PIOD01000005">
    <property type="protein sequence ID" value="RDW20770.1"/>
    <property type="molecule type" value="Genomic_DNA"/>
</dbReference>
<protein>
    <recommendedName>
        <fullName evidence="2">6-hydroxymethylpterin diphosphokinase MptE-like domain-containing protein</fullName>
    </recommendedName>
</protein>
<evidence type="ECO:0000313" key="4">
    <source>
        <dbReference type="Proteomes" id="UP000256520"/>
    </source>
</evidence>
<dbReference type="PANTHER" id="PTHR41786">
    <property type="entry name" value="MOTILITY ACCESSORY FACTOR MAF"/>
    <property type="match status" value="1"/>
</dbReference>
<evidence type="ECO:0000256" key="1">
    <source>
        <dbReference type="SAM" id="Coils"/>
    </source>
</evidence>
<dbReference type="AlphaFoldDB" id="A0A3D8PX90"/>
<gene>
    <name evidence="3" type="ORF">CWR45_05975</name>
</gene>
<dbReference type="InterPro" id="IPR002826">
    <property type="entry name" value="MptE-like"/>
</dbReference>
<sequence length="618" mass="72130">MLIDNTLFLRERFPEIREYFREYEKEIESERITVLDSKTRVKTIRYESEDNKHFMVHSMYDPMKEAERIISSHKGKITEDTHVFFYGIGMGYHIELFHELFPDNSYSLYEPISEIFLAMTEVRKLEYLVTKKAQNLYIDTHIAIYNDYLEEFYTSNKKIHIIYLPSYENLIKGKIISFNQRVKDAVQSRRISLSTKTSFQKLWVMNSLLNFKEVLNTPNMLRDIDRKQFAGKPAVIVSAGPSLAEDIEHLRYIKDNNLAYLFAVGSAINSLIEYDVFPDAVCTYDPGSNNHQVYKKMIDKKIDTIPMLFGSSVGYETIKNYDGPKVHFITSQDRTSTYFLKEQLDVEQDLIIDSPSIAVMTFQVLNKLGASPIVFAGQNLGYLHDRRYSEGINYDFIKSEVSEQEMEKAITTKDVYGNDIKTNIGFNSMRVGLESFAKLYNGNYINTTKGGALIEGVPFKPIENVIEEILTKPIEKINWWKAQNDYDYSVIETQRESLKKSNNQYQDLMRQLKKVIHSISNHTKSRSKSNVSISLTQFDGLYNKLLDNSYYQNFLSFYIRVYVEFLGNEIRRLNREPDMFVKGEEIVRLFSNFMRECEQESLELEKLISSSLEEVISK</sequence>
<name>A0A3D8PX90_9BACI</name>
<dbReference type="Proteomes" id="UP000256520">
    <property type="component" value="Unassembled WGS sequence"/>
</dbReference>
<comment type="caution">
    <text evidence="3">The sequence shown here is derived from an EMBL/GenBank/DDBJ whole genome shotgun (WGS) entry which is preliminary data.</text>
</comment>
<feature type="coiled-coil region" evidence="1">
    <location>
        <begin position="491"/>
        <end position="518"/>
    </location>
</feature>
<accession>A0A3D8PX90</accession>
<keyword evidence="4" id="KW-1185">Reference proteome</keyword>
<feature type="domain" description="6-hydroxymethylpterin diphosphokinase MptE-like" evidence="2">
    <location>
        <begin position="207"/>
        <end position="383"/>
    </location>
</feature>
<proteinExistence type="predicted"/>
<evidence type="ECO:0000313" key="3">
    <source>
        <dbReference type="EMBL" id="RDW20770.1"/>
    </source>
</evidence>
<dbReference type="Pfam" id="PF01973">
    <property type="entry name" value="MptE-like"/>
    <property type="match status" value="1"/>
</dbReference>